<keyword evidence="5 11" id="KW-0812">Transmembrane</keyword>
<dbReference type="GO" id="GO:0006826">
    <property type="term" value="P:iron ion transport"/>
    <property type="evidence" value="ECO:0007669"/>
    <property type="project" value="UniProtKB-KW"/>
</dbReference>
<protein>
    <submittedName>
        <fullName evidence="16">TonB-dependent receptor</fullName>
    </submittedName>
</protein>
<accession>A0A9X3TVY6</accession>
<dbReference type="GO" id="GO:0009279">
    <property type="term" value="C:cell outer membrane"/>
    <property type="evidence" value="ECO:0007669"/>
    <property type="project" value="UniProtKB-SubCell"/>
</dbReference>
<comment type="caution">
    <text evidence="16">The sequence shown here is derived from an EMBL/GenBank/DDBJ whole genome shotgun (WGS) entry which is preliminary data.</text>
</comment>
<evidence type="ECO:0000256" key="6">
    <source>
        <dbReference type="ARBA" id="ARBA00023004"/>
    </source>
</evidence>
<feature type="domain" description="TonB-dependent receptor-like beta-barrel" evidence="14">
    <location>
        <begin position="293"/>
        <end position="715"/>
    </location>
</feature>
<keyword evidence="3 11" id="KW-1134">Transmembrane beta strand</keyword>
<dbReference type="Pfam" id="PF00593">
    <property type="entry name" value="TonB_dep_Rec_b-barrel"/>
    <property type="match status" value="1"/>
</dbReference>
<keyword evidence="7" id="KW-0406">Ion transport</keyword>
<evidence type="ECO:0000256" key="9">
    <source>
        <dbReference type="ARBA" id="ARBA00023136"/>
    </source>
</evidence>
<dbReference type="EMBL" id="JANWOI010000001">
    <property type="protein sequence ID" value="MDA5192427.1"/>
    <property type="molecule type" value="Genomic_DNA"/>
</dbReference>
<evidence type="ECO:0000259" key="14">
    <source>
        <dbReference type="Pfam" id="PF00593"/>
    </source>
</evidence>
<evidence type="ECO:0000256" key="10">
    <source>
        <dbReference type="ARBA" id="ARBA00023237"/>
    </source>
</evidence>
<reference evidence="16" key="2">
    <citation type="journal article" date="2023" name="Syst. Appl. Microbiol.">
        <title>Govania unica gen. nov., sp. nov., a rare biosphere bacterium that represents a novel family in the class Alphaproteobacteria.</title>
        <authorList>
            <person name="Vandamme P."/>
            <person name="Peeters C."/>
            <person name="Hettiarachchi A."/>
            <person name="Cnockaert M."/>
            <person name="Carlier A."/>
        </authorList>
    </citation>
    <scope>NUCLEOTIDE SEQUENCE</scope>
    <source>
        <strain evidence="16">LMG 31809</strain>
    </source>
</reference>
<keyword evidence="6" id="KW-0408">Iron</keyword>
<feature type="domain" description="TonB-dependent receptor plug" evidence="15">
    <location>
        <begin position="56"/>
        <end position="166"/>
    </location>
</feature>
<dbReference type="CDD" id="cd01347">
    <property type="entry name" value="ligand_gated_channel"/>
    <property type="match status" value="1"/>
</dbReference>
<keyword evidence="17" id="KW-1185">Reference proteome</keyword>
<dbReference type="InterPro" id="IPR036942">
    <property type="entry name" value="Beta-barrel_TonB_sf"/>
</dbReference>
<evidence type="ECO:0000256" key="13">
    <source>
        <dbReference type="SAM" id="SignalP"/>
    </source>
</evidence>
<keyword evidence="4" id="KW-0410">Iron transport</keyword>
<evidence type="ECO:0000256" key="4">
    <source>
        <dbReference type="ARBA" id="ARBA00022496"/>
    </source>
</evidence>
<keyword evidence="10 11" id="KW-0998">Cell outer membrane</keyword>
<dbReference type="SUPFAM" id="SSF56935">
    <property type="entry name" value="Porins"/>
    <property type="match status" value="1"/>
</dbReference>
<evidence type="ECO:0000256" key="12">
    <source>
        <dbReference type="RuleBase" id="RU003357"/>
    </source>
</evidence>
<evidence type="ECO:0000259" key="15">
    <source>
        <dbReference type="Pfam" id="PF07715"/>
    </source>
</evidence>
<keyword evidence="13" id="KW-0732">Signal</keyword>
<dbReference type="Pfam" id="PF07715">
    <property type="entry name" value="Plug"/>
    <property type="match status" value="1"/>
</dbReference>
<gene>
    <name evidence="16" type="ORF">NYP16_00440</name>
</gene>
<dbReference type="RefSeq" id="WP_274942135.1">
    <property type="nucleotide sequence ID" value="NZ_JANWOI010000001.1"/>
</dbReference>
<keyword evidence="16" id="KW-0675">Receptor</keyword>
<feature type="signal peptide" evidence="13">
    <location>
        <begin position="1"/>
        <end position="35"/>
    </location>
</feature>
<evidence type="ECO:0000313" key="16">
    <source>
        <dbReference type="EMBL" id="MDA5192427.1"/>
    </source>
</evidence>
<keyword evidence="8 12" id="KW-0798">TonB box</keyword>
<keyword evidence="9 11" id="KW-0472">Membrane</keyword>
<evidence type="ECO:0000313" key="17">
    <source>
        <dbReference type="Proteomes" id="UP001141619"/>
    </source>
</evidence>
<dbReference type="Gene3D" id="2.40.170.20">
    <property type="entry name" value="TonB-dependent receptor, beta-barrel domain"/>
    <property type="match status" value="1"/>
</dbReference>
<feature type="chain" id="PRO_5040951944" evidence="13">
    <location>
        <begin position="36"/>
        <end position="752"/>
    </location>
</feature>
<dbReference type="PROSITE" id="PS52016">
    <property type="entry name" value="TONB_DEPENDENT_REC_3"/>
    <property type="match status" value="1"/>
</dbReference>
<dbReference type="AlphaFoldDB" id="A0A9X3TVY6"/>
<keyword evidence="2 11" id="KW-0813">Transport</keyword>
<proteinExistence type="inferred from homology"/>
<evidence type="ECO:0000256" key="3">
    <source>
        <dbReference type="ARBA" id="ARBA00022452"/>
    </source>
</evidence>
<dbReference type="InterPro" id="IPR012910">
    <property type="entry name" value="Plug_dom"/>
</dbReference>
<evidence type="ECO:0000256" key="5">
    <source>
        <dbReference type="ARBA" id="ARBA00022692"/>
    </source>
</evidence>
<dbReference type="InterPro" id="IPR039426">
    <property type="entry name" value="TonB-dep_rcpt-like"/>
</dbReference>
<dbReference type="InterPro" id="IPR000531">
    <property type="entry name" value="Beta-barrel_TonB"/>
</dbReference>
<evidence type="ECO:0000256" key="2">
    <source>
        <dbReference type="ARBA" id="ARBA00022448"/>
    </source>
</evidence>
<sequence length="752" mass="82835">MQNKQKNAYGIGYLRTVSALALISIAGGVSTAAQAQDVGGTLEEITVTAQRREQSLQDVPISLTAYSAESLQRNMVEGISDYFVKTPNVYITEGATRSGNVSESELGLAIRGISNIGGNSSSFGVYIDDFNVTRATLNPHLVDIERIEILRGPQGTYFGRNASAGAISIYTKKPTDHLEAEVTGQYGRFNTWEVQGMVNVPVTEKFYLRAAGKLAESDGNLRNVNAVGGGNSYQHKNIRLAGRFLPSDNFTVDLTATYTDEKQDDLGLVHTGVLSDFIKSICAPPVFCPADTQQGFYPNNRKYYNHDNPLRVTDSYWMFTGKFEYATDDISITSITGYITTDFSRSGELDMSSFDFLNEDFQYVKKTSFSQELRIQSANSGPFHWTVGGIYAVDTKHGTESINAGRDASGLGLWPGFIIELSNEDQSITSMAGFGEVSWDATDALTVTVGGRYSHDKLEQGEDKIEFEEFVPYTHGRKSFSDFSPRLAVTYKATDAVNLYGTISKGWKSGGFQLDPVRGRRDFGSETLWNYEAGIKSTWLNNRLHFNLSAFYIDWKNVQVRSSVFTVENGVIYSSPGISNAASASSKGLELEMVALPVRDLELTFNAGYNKAKFKTFAAAVTNNGTLDLSGWTLPKAPKWTLSATAQYNVALTDKWEGFIRGEWSYIGQTYSNVNALGAAKMGHLFPFEVPAYNKANFRVGADNGKYRVVAYIENAFNENYYTSSYDFGFVDGAAVVPGFRTFGIRATAKFQ</sequence>
<dbReference type="PANTHER" id="PTHR32552">
    <property type="entry name" value="FERRICHROME IRON RECEPTOR-RELATED"/>
    <property type="match status" value="1"/>
</dbReference>
<evidence type="ECO:0000256" key="1">
    <source>
        <dbReference type="ARBA" id="ARBA00004571"/>
    </source>
</evidence>
<evidence type="ECO:0000256" key="7">
    <source>
        <dbReference type="ARBA" id="ARBA00023065"/>
    </source>
</evidence>
<organism evidence="16 17">
    <name type="scientific">Govanella unica</name>
    <dbReference type="NCBI Taxonomy" id="2975056"/>
    <lineage>
        <taxon>Bacteria</taxon>
        <taxon>Pseudomonadati</taxon>
        <taxon>Pseudomonadota</taxon>
        <taxon>Alphaproteobacteria</taxon>
        <taxon>Emcibacterales</taxon>
        <taxon>Govanellaceae</taxon>
        <taxon>Govanella</taxon>
    </lineage>
</organism>
<dbReference type="PANTHER" id="PTHR32552:SF81">
    <property type="entry name" value="TONB-DEPENDENT OUTER MEMBRANE RECEPTOR"/>
    <property type="match status" value="1"/>
</dbReference>
<evidence type="ECO:0000256" key="11">
    <source>
        <dbReference type="PROSITE-ProRule" id="PRU01360"/>
    </source>
</evidence>
<comment type="subcellular location">
    <subcellularLocation>
        <location evidence="1 11">Cell outer membrane</location>
        <topology evidence="1 11">Multi-pass membrane protein</topology>
    </subcellularLocation>
</comment>
<dbReference type="Proteomes" id="UP001141619">
    <property type="component" value="Unassembled WGS sequence"/>
</dbReference>
<comment type="similarity">
    <text evidence="11 12">Belongs to the TonB-dependent receptor family.</text>
</comment>
<name>A0A9X3TVY6_9PROT</name>
<reference evidence="16" key="1">
    <citation type="submission" date="2022-08" db="EMBL/GenBank/DDBJ databases">
        <authorList>
            <person name="Vandamme P."/>
            <person name="Hettiarachchi A."/>
            <person name="Peeters C."/>
            <person name="Cnockaert M."/>
            <person name="Carlier A."/>
        </authorList>
    </citation>
    <scope>NUCLEOTIDE SEQUENCE</scope>
    <source>
        <strain evidence="16">LMG 31809</strain>
    </source>
</reference>
<evidence type="ECO:0000256" key="8">
    <source>
        <dbReference type="ARBA" id="ARBA00023077"/>
    </source>
</evidence>